<keyword evidence="3" id="KW-1133">Transmembrane helix</keyword>
<proteinExistence type="predicted"/>
<dbReference type="Gene3D" id="2.60.40.10">
    <property type="entry name" value="Immunoglobulins"/>
    <property type="match status" value="1"/>
</dbReference>
<dbReference type="Proteomes" id="UP001369086">
    <property type="component" value="Unassembled WGS sequence"/>
</dbReference>
<evidence type="ECO:0000256" key="3">
    <source>
        <dbReference type="SAM" id="Phobius"/>
    </source>
</evidence>
<dbReference type="InterPro" id="IPR003599">
    <property type="entry name" value="Ig_sub"/>
</dbReference>
<dbReference type="PROSITE" id="PS50835">
    <property type="entry name" value="IG_LIKE"/>
    <property type="match status" value="1"/>
</dbReference>
<keyword evidence="6" id="KW-1185">Reference proteome</keyword>
<feature type="transmembrane region" description="Helical" evidence="3">
    <location>
        <begin position="20"/>
        <end position="46"/>
    </location>
</feature>
<keyword evidence="3" id="KW-0472">Membrane</keyword>
<dbReference type="InterPro" id="IPR050413">
    <property type="entry name" value="TCR_beta_variable"/>
</dbReference>
<evidence type="ECO:0000256" key="2">
    <source>
        <dbReference type="ARBA" id="ARBA00022859"/>
    </source>
</evidence>
<dbReference type="EMBL" id="JAHFZB010000020">
    <property type="protein sequence ID" value="KAK6477938.1"/>
    <property type="molecule type" value="Genomic_DNA"/>
</dbReference>
<dbReference type="SMART" id="SM00406">
    <property type="entry name" value="IGv"/>
    <property type="match status" value="1"/>
</dbReference>
<sequence>MSTDTLNTVKQTHVSDTQQLSLGITMLVLVLVLFLSLSKAAGVTVVTQKQFSTVKEGETALLTCTQEGSDQYMYWYRQYPRKGLELILYSRRENMDLEKEFTDDRFSATRPNRQSFPLTITELQTNDSAVYYCASSTQYVRVM</sequence>
<keyword evidence="1" id="KW-0732">Signal</keyword>
<dbReference type="InterPro" id="IPR036179">
    <property type="entry name" value="Ig-like_dom_sf"/>
</dbReference>
<dbReference type="SUPFAM" id="SSF48726">
    <property type="entry name" value="Immunoglobulin"/>
    <property type="match status" value="1"/>
</dbReference>
<feature type="domain" description="Ig-like" evidence="4">
    <location>
        <begin position="41"/>
        <end position="143"/>
    </location>
</feature>
<evidence type="ECO:0000256" key="1">
    <source>
        <dbReference type="ARBA" id="ARBA00022729"/>
    </source>
</evidence>
<reference evidence="5 6" key="1">
    <citation type="submission" date="2021-05" db="EMBL/GenBank/DDBJ databases">
        <authorList>
            <person name="Zahm M."/>
            <person name="Klopp C."/>
            <person name="Cabau C."/>
            <person name="Kuhl H."/>
            <person name="Suciu R."/>
            <person name="Ciorpac M."/>
            <person name="Holostenco D."/>
            <person name="Gessner J."/>
            <person name="Wuertz S."/>
            <person name="Hohne C."/>
            <person name="Stock M."/>
            <person name="Gislard M."/>
            <person name="Lluch J."/>
            <person name="Milhes M."/>
            <person name="Lampietro C."/>
            <person name="Lopez Roques C."/>
            <person name="Donnadieu C."/>
            <person name="Du K."/>
            <person name="Schartl M."/>
            <person name="Guiguen Y."/>
        </authorList>
    </citation>
    <scope>NUCLEOTIDE SEQUENCE [LARGE SCALE GENOMIC DNA]</scope>
    <source>
        <strain evidence="5">Hh-F2</strain>
        <tissue evidence="5">Blood</tissue>
    </source>
</reference>
<gene>
    <name evidence="5" type="ORF">HHUSO_G21631</name>
</gene>
<evidence type="ECO:0000313" key="5">
    <source>
        <dbReference type="EMBL" id="KAK6477938.1"/>
    </source>
</evidence>
<dbReference type="InterPro" id="IPR013106">
    <property type="entry name" value="Ig_V-set"/>
</dbReference>
<dbReference type="InterPro" id="IPR013783">
    <property type="entry name" value="Ig-like_fold"/>
</dbReference>
<protein>
    <recommendedName>
        <fullName evidence="4">Ig-like domain-containing protein</fullName>
    </recommendedName>
</protein>
<dbReference type="Pfam" id="PF07686">
    <property type="entry name" value="V-set"/>
    <property type="match status" value="1"/>
</dbReference>
<evidence type="ECO:0000313" key="6">
    <source>
        <dbReference type="Proteomes" id="UP001369086"/>
    </source>
</evidence>
<comment type="caution">
    <text evidence="5">The sequence shown here is derived from an EMBL/GenBank/DDBJ whole genome shotgun (WGS) entry which is preliminary data.</text>
</comment>
<keyword evidence="2" id="KW-0391">Immunity</keyword>
<keyword evidence="3" id="KW-0812">Transmembrane</keyword>
<name>A0ABR0YZE2_HUSHU</name>
<dbReference type="SMART" id="SM00409">
    <property type="entry name" value="IG"/>
    <property type="match status" value="1"/>
</dbReference>
<accession>A0ABR0YZE2</accession>
<organism evidence="5 6">
    <name type="scientific">Huso huso</name>
    <name type="common">Beluga</name>
    <name type="synonym">Acipenser huso</name>
    <dbReference type="NCBI Taxonomy" id="61971"/>
    <lineage>
        <taxon>Eukaryota</taxon>
        <taxon>Metazoa</taxon>
        <taxon>Chordata</taxon>
        <taxon>Craniata</taxon>
        <taxon>Vertebrata</taxon>
        <taxon>Euteleostomi</taxon>
        <taxon>Actinopterygii</taxon>
        <taxon>Chondrostei</taxon>
        <taxon>Acipenseriformes</taxon>
        <taxon>Acipenseridae</taxon>
        <taxon>Huso</taxon>
    </lineage>
</organism>
<dbReference type="PANTHER" id="PTHR23268">
    <property type="entry name" value="T-CELL RECEPTOR BETA CHAIN"/>
    <property type="match status" value="1"/>
</dbReference>
<dbReference type="InterPro" id="IPR007110">
    <property type="entry name" value="Ig-like_dom"/>
</dbReference>
<evidence type="ECO:0000259" key="4">
    <source>
        <dbReference type="PROSITE" id="PS50835"/>
    </source>
</evidence>